<evidence type="ECO:0000256" key="1">
    <source>
        <dbReference type="ARBA" id="ARBA00023098"/>
    </source>
</evidence>
<proteinExistence type="predicted"/>
<feature type="domain" description="PNPLA" evidence="3">
    <location>
        <begin position="10"/>
        <end position="335"/>
    </location>
</feature>
<dbReference type="InterPro" id="IPR016035">
    <property type="entry name" value="Acyl_Trfase/lysoPLipase"/>
</dbReference>
<keyword evidence="1 2" id="KW-0443">Lipid metabolism</keyword>
<gene>
    <name evidence="4" type="ORF">A3843_16630</name>
</gene>
<protein>
    <recommendedName>
        <fullName evidence="3">PNPLA domain-containing protein</fullName>
    </recommendedName>
</protein>
<feature type="active site" description="Nucleophile" evidence="2">
    <location>
        <position position="87"/>
    </location>
</feature>
<organism evidence="4 5">
    <name type="scientific">Pseudovibrio exalbescens</name>
    <dbReference type="NCBI Taxonomy" id="197461"/>
    <lineage>
        <taxon>Bacteria</taxon>
        <taxon>Pseudomonadati</taxon>
        <taxon>Pseudomonadota</taxon>
        <taxon>Alphaproteobacteria</taxon>
        <taxon>Hyphomicrobiales</taxon>
        <taxon>Stappiaceae</taxon>
        <taxon>Pseudovibrio</taxon>
    </lineage>
</organism>
<dbReference type="AlphaFoldDB" id="A0A1U7JDI3"/>
<dbReference type="Pfam" id="PF01734">
    <property type="entry name" value="Patatin"/>
    <property type="match status" value="1"/>
</dbReference>
<dbReference type="InterPro" id="IPR024282">
    <property type="entry name" value="DUF3376"/>
</dbReference>
<feature type="active site" description="Proton acceptor" evidence="2">
    <location>
        <position position="322"/>
    </location>
</feature>
<evidence type="ECO:0000256" key="2">
    <source>
        <dbReference type="PROSITE-ProRule" id="PRU01161"/>
    </source>
</evidence>
<dbReference type="GO" id="GO:0016787">
    <property type="term" value="F:hydrolase activity"/>
    <property type="evidence" value="ECO:0007669"/>
    <property type="project" value="UniProtKB-UniRule"/>
</dbReference>
<comment type="caution">
    <text evidence="4">The sequence shown here is derived from an EMBL/GenBank/DDBJ whole genome shotgun (WGS) entry which is preliminary data.</text>
</comment>
<dbReference type="InterPro" id="IPR002641">
    <property type="entry name" value="PNPLA_dom"/>
</dbReference>
<dbReference type="GO" id="GO:0016042">
    <property type="term" value="P:lipid catabolic process"/>
    <property type="evidence" value="ECO:0007669"/>
    <property type="project" value="UniProtKB-UniRule"/>
</dbReference>
<dbReference type="PROSITE" id="PS51635">
    <property type="entry name" value="PNPLA"/>
    <property type="match status" value="1"/>
</dbReference>
<dbReference type="Gene3D" id="3.40.1090.10">
    <property type="entry name" value="Cytosolic phospholipase A2 catalytic domain"/>
    <property type="match status" value="1"/>
</dbReference>
<dbReference type="Pfam" id="PF11856">
    <property type="entry name" value="DUF3376"/>
    <property type="match status" value="1"/>
</dbReference>
<accession>A0A1U7JDI3</accession>
<dbReference type="EMBL" id="LVVZ01000032">
    <property type="protein sequence ID" value="OKL42799.1"/>
    <property type="molecule type" value="Genomic_DNA"/>
</dbReference>
<feature type="short sequence motif" description="GXSXG" evidence="2">
    <location>
        <begin position="85"/>
        <end position="89"/>
    </location>
</feature>
<dbReference type="RefSeq" id="WP_028481909.1">
    <property type="nucleotide sequence ID" value="NZ_LVVZ01000032.1"/>
</dbReference>
<keyword evidence="2" id="KW-0442">Lipid degradation</keyword>
<keyword evidence="2" id="KW-0378">Hydrolase</keyword>
<evidence type="ECO:0000259" key="3">
    <source>
        <dbReference type="PROSITE" id="PS51635"/>
    </source>
</evidence>
<dbReference type="STRING" id="197461.A3843_16630"/>
<dbReference type="NCBIfam" id="TIGR03607">
    <property type="entry name" value="patatin-like protein"/>
    <property type="match status" value="1"/>
</dbReference>
<sequence length="791" mass="88891">MRQVELRLAVVLYGGVSLAIYMHGVTRELLGLQRASRALDKALSSGADLAQVEQGLTGSAVHYFRLLRDLRAELDLRVVIDAISGTSAGGINGIMLARALAHDLPLDPHRAFWLEKADVTELARPPHGASRWVKRLVAPVVGRALGLVLDQDPGSTEARRKLHWFMSSRWFKPPFSGERFSRWMLEACQAMDACDQGNTLIPVGQKLELFVTLTDYFGKKHAVPLYHQVRLEEIEHRRMVRFSARNDGVEGLKSQLSADCAASNVFAARATASFPGAFPPASIEEVAAVVEELNLQWPDRERFVQEVLQGPLDTGEPRLFIDGSVVMNKPFQPIIDSIDERAASREVVRRLLYVDPIPGEPANGDTAEFSPPGFFRSILASLAYIPRNEPVGDNLKEIERMNARSRRLREVIGSVQPDVDREVHALLAVMDPRHPPAEQVRRAREGAMEMARQHSGFVHPGYAQVRLSRLVNRIAKLVKRLGANDNQPRATERLEQAIRPLMPDVREAFVPSSSEDGSVNPLYLDVDYRIRCLRSVIRKVNSLYADERLDTGTVERLGHLKGRLYEIITYLQYRWSRQFYGRETREACGPMDILNRDRARMETVIILLQERMGLIDLDHLTDEVICTADSELSSRFPDRPLLRAYLGFPFYDAVMLPIQQTLDHTELGEVSVSRISPKDPGVLKPEGTALKGAQLQTFGAFFNRSWREHDYLWGRLNAAERLASLLANVVSDNNAVGFANSQLRGLFESILDEEEDQLKADQDLIVDLRSLIDIRLIEAEVGQRSLSSLDV</sequence>
<keyword evidence="5" id="KW-1185">Reference proteome</keyword>
<dbReference type="SUPFAM" id="SSF52151">
    <property type="entry name" value="FabD/lysophospholipase-like"/>
    <property type="match status" value="1"/>
</dbReference>
<evidence type="ECO:0000313" key="5">
    <source>
        <dbReference type="Proteomes" id="UP000185783"/>
    </source>
</evidence>
<name>A0A1U7JDI3_9HYPH</name>
<comment type="caution">
    <text evidence="2">Lacks conserved residue(s) required for the propagation of feature annotation.</text>
</comment>
<dbReference type="InterPro" id="IPR019894">
    <property type="entry name" value="Patatin-related_protein"/>
</dbReference>
<dbReference type="Proteomes" id="UP000185783">
    <property type="component" value="Unassembled WGS sequence"/>
</dbReference>
<reference evidence="4 5" key="1">
    <citation type="submission" date="2016-03" db="EMBL/GenBank/DDBJ databases">
        <title>Genome sequence of Nesiotobacter sp. nov., a moderately halophilic alphaproteobacterium isolated from the Yellow Sea, China.</title>
        <authorList>
            <person name="Zhang G."/>
            <person name="Zhang R."/>
        </authorList>
    </citation>
    <scope>NUCLEOTIDE SEQUENCE [LARGE SCALE GENOMIC DNA]</scope>
    <source>
        <strain evidence="4 5">WB1-6</strain>
    </source>
</reference>
<evidence type="ECO:0000313" key="4">
    <source>
        <dbReference type="EMBL" id="OKL42799.1"/>
    </source>
</evidence>